<dbReference type="InParanoid" id="A0A024GUT6"/>
<reference evidence="9 10" key="1">
    <citation type="submission" date="2012-05" db="EMBL/GenBank/DDBJ databases">
        <title>Recombination and specialization in a pathogen metapopulation.</title>
        <authorList>
            <person name="Gardiner A."/>
            <person name="Kemen E."/>
            <person name="Schultz-Larsen T."/>
            <person name="MacLean D."/>
            <person name="Van Oosterhout C."/>
            <person name="Jones J.D.G."/>
        </authorList>
    </citation>
    <scope>NUCLEOTIDE SEQUENCE [LARGE SCALE GENOMIC DNA]</scope>
    <source>
        <strain evidence="9 10">Ac Nc2</strain>
    </source>
</reference>
<feature type="binding site" evidence="6">
    <location>
        <position position="107"/>
    </location>
    <ligand>
        <name>substrate</name>
    </ligand>
</feature>
<dbReference type="InterPro" id="IPR001345">
    <property type="entry name" value="PG/BPGM_mutase_AS"/>
</dbReference>
<feature type="binding site" evidence="6">
    <location>
        <position position="69"/>
    </location>
    <ligand>
        <name>substrate</name>
    </ligand>
</feature>
<feature type="active site" description="Proton donor/acceptor" evidence="5">
    <location>
        <position position="96"/>
    </location>
</feature>
<gene>
    <name evidence="9" type="ORF">BN9_120400</name>
</gene>
<evidence type="ECO:0000256" key="1">
    <source>
        <dbReference type="ARBA" id="ARBA00000380"/>
    </source>
</evidence>
<dbReference type="SMART" id="SM00855">
    <property type="entry name" value="PGAM"/>
    <property type="match status" value="1"/>
</dbReference>
<keyword evidence="10" id="KW-1185">Reference proteome</keyword>
<dbReference type="NCBIfam" id="TIGR01258">
    <property type="entry name" value="pgm_1"/>
    <property type="match status" value="1"/>
</dbReference>
<protein>
    <recommendedName>
        <fullName evidence="8">Phosphoglycerate mutase</fullName>
        <ecNumber evidence="8">5.4.2.11</ecNumber>
    </recommendedName>
</protein>
<evidence type="ECO:0000256" key="6">
    <source>
        <dbReference type="PIRSR" id="PIRSR613078-2"/>
    </source>
</evidence>
<comment type="similarity">
    <text evidence="2 8">Belongs to the phosphoglycerate mutase family. BPG-dependent PGAM subfamily.</text>
</comment>
<name>A0A024GUT6_9STRA</name>
<feature type="binding site" evidence="6">
    <location>
        <begin position="96"/>
        <end position="99"/>
    </location>
    <ligand>
        <name>substrate</name>
    </ligand>
</feature>
<dbReference type="OrthoDB" id="354304at2759"/>
<evidence type="ECO:0000313" key="9">
    <source>
        <dbReference type="EMBL" id="CCI50363.1"/>
    </source>
</evidence>
<dbReference type="FunFam" id="3.40.50.1240:FF:000003">
    <property type="entry name" value="2,3-bisphosphoglycerate-dependent phosphoglycerate mutase"/>
    <property type="match status" value="1"/>
</dbReference>
<keyword evidence="4 8" id="KW-0413">Isomerase</keyword>
<evidence type="ECO:0000256" key="5">
    <source>
        <dbReference type="PIRSR" id="PIRSR613078-1"/>
    </source>
</evidence>
<evidence type="ECO:0000256" key="2">
    <source>
        <dbReference type="ARBA" id="ARBA00006717"/>
    </source>
</evidence>
<feature type="binding site" evidence="6">
    <location>
        <begin position="192"/>
        <end position="193"/>
    </location>
    <ligand>
        <name>substrate</name>
    </ligand>
</feature>
<evidence type="ECO:0000256" key="7">
    <source>
        <dbReference type="PIRSR" id="PIRSR613078-3"/>
    </source>
</evidence>
<dbReference type="AlphaFoldDB" id="A0A024GUT6"/>
<sequence length="266" mass="30130">MTSTPQNKPKYQLVLIRHGESEWNVQNLFTGWCDVPLSSKGEDESRDAGKLLKDAGFVFDFAYTSVLKRAIKTLWNVLEEMNLMWIPTVSSWTLNERHYGSLTGLNKQETVDKHGLEQVMIWRRSFAIPPPPLDQTSEYYPGKDIKYQNIPREKLPLSESLKTTGERVLPFWRDTIVPSIQSGKRVLIAAHGNSLRALVQRLDQIPENVITGLNIPTGIPLVYDLDENMRPIPHPDAIAPLSGRYIGDLEDIRARIAGVANQTKTK</sequence>
<dbReference type="PROSITE" id="PS00175">
    <property type="entry name" value="PG_MUTASE"/>
    <property type="match status" value="1"/>
</dbReference>
<feature type="binding site" evidence="6">
    <location>
        <begin position="17"/>
        <end position="24"/>
    </location>
    <ligand>
        <name>substrate</name>
    </ligand>
</feature>
<dbReference type="EC" id="5.4.2.11" evidence="8"/>
<dbReference type="InterPro" id="IPR013078">
    <property type="entry name" value="His_Pase_superF_clade-1"/>
</dbReference>
<comment type="caution">
    <text evidence="9">The sequence shown here is derived from an EMBL/GenBank/DDBJ whole genome shotgun (WGS) entry which is preliminary data.</text>
</comment>
<evidence type="ECO:0000313" key="10">
    <source>
        <dbReference type="Proteomes" id="UP000053237"/>
    </source>
</evidence>
<dbReference type="SUPFAM" id="SSF53254">
    <property type="entry name" value="Phosphoglycerate mutase-like"/>
    <property type="match status" value="1"/>
</dbReference>
<dbReference type="InterPro" id="IPR005952">
    <property type="entry name" value="Phosphogly_mut1"/>
</dbReference>
<dbReference type="GO" id="GO:0004619">
    <property type="term" value="F:phosphoglycerate mutase activity"/>
    <property type="evidence" value="ECO:0007669"/>
    <property type="project" value="UniProtKB-EC"/>
</dbReference>
<dbReference type="HAMAP" id="MF_01039">
    <property type="entry name" value="PGAM_GpmA"/>
    <property type="match status" value="1"/>
</dbReference>
<comment type="catalytic activity">
    <reaction evidence="1 8">
        <text>(2R)-2-phosphoglycerate = (2R)-3-phosphoglycerate</text>
        <dbReference type="Rhea" id="RHEA:15901"/>
        <dbReference type="ChEBI" id="CHEBI:58272"/>
        <dbReference type="ChEBI" id="CHEBI:58289"/>
        <dbReference type="EC" id="5.4.2.11"/>
    </reaction>
</comment>
<evidence type="ECO:0000256" key="8">
    <source>
        <dbReference type="RuleBase" id="RU004511"/>
    </source>
</evidence>
<feature type="active site" description="Tele-phosphohistidine intermediate" evidence="5">
    <location>
        <position position="18"/>
    </location>
</feature>
<dbReference type="FunCoup" id="A0A024GUT6">
    <property type="interactions" value="77"/>
</dbReference>
<organism evidence="9 10">
    <name type="scientific">Albugo candida</name>
    <dbReference type="NCBI Taxonomy" id="65357"/>
    <lineage>
        <taxon>Eukaryota</taxon>
        <taxon>Sar</taxon>
        <taxon>Stramenopiles</taxon>
        <taxon>Oomycota</taxon>
        <taxon>Peronosporomycetes</taxon>
        <taxon>Albuginales</taxon>
        <taxon>Albuginaceae</taxon>
        <taxon>Albugo</taxon>
    </lineage>
</organism>
<dbReference type="Pfam" id="PF00300">
    <property type="entry name" value="His_Phos_1"/>
    <property type="match status" value="1"/>
</dbReference>
<dbReference type="NCBIfam" id="NF010713">
    <property type="entry name" value="PRK14115.1"/>
    <property type="match status" value="1"/>
</dbReference>
<evidence type="ECO:0000256" key="4">
    <source>
        <dbReference type="ARBA" id="ARBA00023235"/>
    </source>
</evidence>
<accession>A0A024GUT6</accession>
<dbReference type="GO" id="GO:0006096">
    <property type="term" value="P:glycolytic process"/>
    <property type="evidence" value="ECO:0007669"/>
    <property type="project" value="UniProtKB-KW"/>
</dbReference>
<feature type="binding site" evidence="6">
    <location>
        <begin position="30"/>
        <end position="31"/>
    </location>
    <ligand>
        <name>substrate</name>
    </ligand>
</feature>
<keyword evidence="3 8" id="KW-0324">Glycolysis</keyword>
<dbReference type="STRING" id="65357.A0A024GUT6"/>
<dbReference type="InterPro" id="IPR029033">
    <property type="entry name" value="His_PPase_superfam"/>
</dbReference>
<feature type="binding site" evidence="6">
    <location>
        <begin position="123"/>
        <end position="124"/>
    </location>
    <ligand>
        <name>substrate</name>
    </ligand>
</feature>
<dbReference type="EMBL" id="CAIX01000462">
    <property type="protein sequence ID" value="CCI50363.1"/>
    <property type="molecule type" value="Genomic_DNA"/>
</dbReference>
<proteinExistence type="inferred from homology"/>
<dbReference type="Gene3D" id="3.40.50.1240">
    <property type="entry name" value="Phosphoglycerate mutase-like"/>
    <property type="match status" value="1"/>
</dbReference>
<dbReference type="CDD" id="cd07067">
    <property type="entry name" value="HP_PGM_like"/>
    <property type="match status" value="1"/>
</dbReference>
<evidence type="ECO:0000256" key="3">
    <source>
        <dbReference type="ARBA" id="ARBA00023152"/>
    </source>
</evidence>
<dbReference type="PANTHER" id="PTHR11931">
    <property type="entry name" value="PHOSPHOGLYCERATE MUTASE"/>
    <property type="match status" value="1"/>
</dbReference>
<dbReference type="Proteomes" id="UP000053237">
    <property type="component" value="Unassembled WGS sequence"/>
</dbReference>
<feature type="site" description="Transition state stabilizer" evidence="7">
    <location>
        <position position="191"/>
    </location>
</feature>